<evidence type="ECO:0000313" key="1">
    <source>
        <dbReference type="EMBL" id="KAJ7952077.1"/>
    </source>
</evidence>
<gene>
    <name evidence="1" type="ORF">O6P43_028025</name>
</gene>
<protein>
    <submittedName>
        <fullName evidence="1">Uncharacterized protein</fullName>
    </submittedName>
</protein>
<evidence type="ECO:0000313" key="2">
    <source>
        <dbReference type="Proteomes" id="UP001163823"/>
    </source>
</evidence>
<dbReference type="KEGG" id="qsa:O6P43_028025"/>
<organism evidence="1 2">
    <name type="scientific">Quillaja saponaria</name>
    <name type="common">Soap bark tree</name>
    <dbReference type="NCBI Taxonomy" id="32244"/>
    <lineage>
        <taxon>Eukaryota</taxon>
        <taxon>Viridiplantae</taxon>
        <taxon>Streptophyta</taxon>
        <taxon>Embryophyta</taxon>
        <taxon>Tracheophyta</taxon>
        <taxon>Spermatophyta</taxon>
        <taxon>Magnoliopsida</taxon>
        <taxon>eudicotyledons</taxon>
        <taxon>Gunneridae</taxon>
        <taxon>Pentapetalae</taxon>
        <taxon>rosids</taxon>
        <taxon>fabids</taxon>
        <taxon>Fabales</taxon>
        <taxon>Quillajaceae</taxon>
        <taxon>Quillaja</taxon>
    </lineage>
</organism>
<dbReference type="AlphaFoldDB" id="A0AAD7PEF3"/>
<proteinExistence type="predicted"/>
<keyword evidence="2" id="KW-1185">Reference proteome</keyword>
<comment type="caution">
    <text evidence="1">The sequence shown here is derived from an EMBL/GenBank/DDBJ whole genome shotgun (WGS) entry which is preliminary data.</text>
</comment>
<sequence>MSTLCHDICLATHNVPITRQAAMCDMHWTSLGCDTWAYISRFEQKNSSLLGSQLFLTIWRRMSTLSAYLNAFHWRGMFFFHILTQGRSKFNGGCFKSSSLIFVTASILQP</sequence>
<dbReference type="EMBL" id="JARAOO010000011">
    <property type="protein sequence ID" value="KAJ7952077.1"/>
    <property type="molecule type" value="Genomic_DNA"/>
</dbReference>
<dbReference type="Proteomes" id="UP001163823">
    <property type="component" value="Chromosome 11"/>
</dbReference>
<accession>A0AAD7PEF3</accession>
<name>A0AAD7PEF3_QUISA</name>
<reference evidence="1" key="1">
    <citation type="journal article" date="2023" name="Science">
        <title>Elucidation of the pathway for biosynthesis of saponin adjuvants from the soapbark tree.</title>
        <authorList>
            <person name="Reed J."/>
            <person name="Orme A."/>
            <person name="El-Demerdash A."/>
            <person name="Owen C."/>
            <person name="Martin L.B.B."/>
            <person name="Misra R.C."/>
            <person name="Kikuchi S."/>
            <person name="Rejzek M."/>
            <person name="Martin A.C."/>
            <person name="Harkess A."/>
            <person name="Leebens-Mack J."/>
            <person name="Louveau T."/>
            <person name="Stephenson M.J."/>
            <person name="Osbourn A."/>
        </authorList>
    </citation>
    <scope>NUCLEOTIDE SEQUENCE</scope>
    <source>
        <strain evidence="1">S10</strain>
    </source>
</reference>